<dbReference type="EMBL" id="REGN01001114">
    <property type="protein sequence ID" value="RNA36899.1"/>
    <property type="molecule type" value="Genomic_DNA"/>
</dbReference>
<dbReference type="Proteomes" id="UP000276133">
    <property type="component" value="Unassembled WGS sequence"/>
</dbReference>
<keyword evidence="2" id="KW-1185">Reference proteome</keyword>
<gene>
    <name evidence="1" type="ORF">BpHYR1_051431</name>
</gene>
<comment type="caution">
    <text evidence="1">The sequence shown here is derived from an EMBL/GenBank/DDBJ whole genome shotgun (WGS) entry which is preliminary data.</text>
</comment>
<accession>A0A3M7SMB9</accession>
<evidence type="ECO:0000313" key="1">
    <source>
        <dbReference type="EMBL" id="RNA36899.1"/>
    </source>
</evidence>
<sequence>MSPEYFNYNIFIGNSFRNQEIMSDLFGEKNLYLKCNSNIDTIKGRIKKKFTTFNMLFEKLKRSRKQIKSLLNNELINKYQSIG</sequence>
<protein>
    <submittedName>
        <fullName evidence="1">Uncharacterized protein</fullName>
    </submittedName>
</protein>
<reference evidence="1 2" key="1">
    <citation type="journal article" date="2018" name="Sci. Rep.">
        <title>Genomic signatures of local adaptation to the degree of environmental predictability in rotifers.</title>
        <authorList>
            <person name="Franch-Gras L."/>
            <person name="Hahn C."/>
            <person name="Garcia-Roger E.M."/>
            <person name="Carmona M.J."/>
            <person name="Serra M."/>
            <person name="Gomez A."/>
        </authorList>
    </citation>
    <scope>NUCLEOTIDE SEQUENCE [LARGE SCALE GENOMIC DNA]</scope>
    <source>
        <strain evidence="1">HYR1</strain>
    </source>
</reference>
<proteinExistence type="predicted"/>
<dbReference type="AlphaFoldDB" id="A0A3M7SMB9"/>
<evidence type="ECO:0000313" key="2">
    <source>
        <dbReference type="Proteomes" id="UP000276133"/>
    </source>
</evidence>
<name>A0A3M7SMB9_BRAPC</name>
<organism evidence="1 2">
    <name type="scientific">Brachionus plicatilis</name>
    <name type="common">Marine rotifer</name>
    <name type="synonym">Brachionus muelleri</name>
    <dbReference type="NCBI Taxonomy" id="10195"/>
    <lineage>
        <taxon>Eukaryota</taxon>
        <taxon>Metazoa</taxon>
        <taxon>Spiralia</taxon>
        <taxon>Gnathifera</taxon>
        <taxon>Rotifera</taxon>
        <taxon>Eurotatoria</taxon>
        <taxon>Monogononta</taxon>
        <taxon>Pseudotrocha</taxon>
        <taxon>Ploima</taxon>
        <taxon>Brachionidae</taxon>
        <taxon>Brachionus</taxon>
    </lineage>
</organism>